<dbReference type="FunFam" id="3.10.20.30:FF:000002">
    <property type="entry name" value="GTP pyrophosphokinase (RelA/SpoT)"/>
    <property type="match status" value="1"/>
</dbReference>
<dbReference type="InterPro" id="IPR002912">
    <property type="entry name" value="ACT_dom"/>
</dbReference>
<dbReference type="Proteomes" id="UP000324585">
    <property type="component" value="Unassembled WGS sequence"/>
</dbReference>
<evidence type="ECO:0000256" key="2">
    <source>
        <dbReference type="ARBA" id="ARBA00013251"/>
    </source>
</evidence>
<evidence type="ECO:0000259" key="7">
    <source>
        <dbReference type="PROSITE" id="PS51671"/>
    </source>
</evidence>
<dbReference type="InterPro" id="IPR033655">
    <property type="entry name" value="TGS_RelA/SpoT"/>
</dbReference>
<keyword evidence="11" id="KW-1185">Reference proteome</keyword>
<evidence type="ECO:0000259" key="9">
    <source>
        <dbReference type="PROSITE" id="PS51880"/>
    </source>
</evidence>
<accession>A0A5J4YUT7</accession>
<dbReference type="Pfam" id="PF13328">
    <property type="entry name" value="HD_4"/>
    <property type="match status" value="1"/>
</dbReference>
<dbReference type="NCBIfam" id="TIGR00691">
    <property type="entry name" value="spoT_relA"/>
    <property type="match status" value="1"/>
</dbReference>
<dbReference type="SMART" id="SM00954">
    <property type="entry name" value="RelA_SpoT"/>
    <property type="match status" value="1"/>
</dbReference>
<feature type="region of interest" description="Disordered" evidence="6">
    <location>
        <begin position="94"/>
        <end position="118"/>
    </location>
</feature>
<evidence type="ECO:0000313" key="11">
    <source>
        <dbReference type="Proteomes" id="UP000324585"/>
    </source>
</evidence>
<evidence type="ECO:0000256" key="3">
    <source>
        <dbReference type="ARBA" id="ARBA00070102"/>
    </source>
</evidence>
<name>A0A5J4YUT7_PORPP</name>
<dbReference type="Pfam" id="PF04607">
    <property type="entry name" value="RelA_SpoT"/>
    <property type="match status" value="1"/>
</dbReference>
<dbReference type="InterPro" id="IPR045865">
    <property type="entry name" value="ACT-like_dom_sf"/>
</dbReference>
<evidence type="ECO:0000259" key="8">
    <source>
        <dbReference type="PROSITE" id="PS51831"/>
    </source>
</evidence>
<dbReference type="PANTHER" id="PTHR43061:SF1">
    <property type="entry name" value="GTP DIPHOSPHOKINASE RSH1, CHLOROPLASTIC-RELATED"/>
    <property type="match status" value="1"/>
</dbReference>
<evidence type="ECO:0000256" key="1">
    <source>
        <dbReference type="ARBA" id="ARBA00007476"/>
    </source>
</evidence>
<dbReference type="PROSITE" id="PS51671">
    <property type="entry name" value="ACT"/>
    <property type="match status" value="1"/>
</dbReference>
<dbReference type="InterPro" id="IPR043519">
    <property type="entry name" value="NT_sf"/>
</dbReference>
<dbReference type="SUPFAM" id="SSF81301">
    <property type="entry name" value="Nucleotidyltransferase"/>
    <property type="match status" value="1"/>
</dbReference>
<feature type="domain" description="ACT" evidence="7">
    <location>
        <begin position="924"/>
        <end position="998"/>
    </location>
</feature>
<dbReference type="PANTHER" id="PTHR43061">
    <property type="entry name" value="GTP DIPHOSPHOKINASE RSH1, CHLOROPLASTIC-RELATED"/>
    <property type="match status" value="1"/>
</dbReference>
<feature type="domain" description="TGS" evidence="9">
    <location>
        <begin position="620"/>
        <end position="681"/>
    </location>
</feature>
<dbReference type="SUPFAM" id="SSF55021">
    <property type="entry name" value="ACT-like"/>
    <property type="match status" value="1"/>
</dbReference>
<evidence type="ECO:0000256" key="5">
    <source>
        <dbReference type="ARBA" id="ARBA00082153"/>
    </source>
</evidence>
<proteinExistence type="inferred from homology"/>
<feature type="region of interest" description="Disordered" evidence="6">
    <location>
        <begin position="881"/>
        <end position="910"/>
    </location>
</feature>
<dbReference type="GO" id="GO:0015969">
    <property type="term" value="P:guanosine tetraphosphate metabolic process"/>
    <property type="evidence" value="ECO:0007669"/>
    <property type="project" value="InterPro"/>
</dbReference>
<sequence length="1035" mass="114944">MDIPTRYDGIEENVDPRLAKLKDAVPEDHRLSKLVVEPDISSASGATESSDKQNGNSGSSGTASLFRNGHLAQQDGLIDSLRILNGAKISSNPAASASVSVADGNGRPPRDAKHTEGNGVAVGYDFHRSTGQNGDALSPMLSALIEKYELTQAPALTHVDLYMTELRPRIGYLEAKDREAVLKALRVAEIAHRGQMRKSGEAYIIHPVAVTVILAEMQMDRDTLISGLLHDTVEDTDMTLEQLEELFGRDVRRIVEGETKLGKIASDFDSSKAAASCPSHGPSAGDKNRTSSSRGSGIALGSSDVESKWDRQAEYLRNMFLAMTEDVRVIIVKLADRLHNMRTLQFMKPEKQKKISRETIEIFAPMAHRLGMARIKHELEELSFRYLHPEEYRQLEADMAKLKQRTRMDHYLTESRDLLQQVLRDDPILEPIVRNIRVEVHPKHLYSIYRKRSLGDTLDSMLDLVMVKVVIELNPDSAVSEAEKLAYEKNSCYHVLGRVHSVWKPVPGRVKDYIAFPKPNGYQSLHTSVFFGSGTGFFPVEIQICTEEMFRVSEQGIAAELFSSDSGLPSKTKSKVESQVGGDWKLRTMLWLRSIREYCDEFSESSRDLVDAVRLDLLGNRVFIFTPKGTIIDLPKDATPVDLAYKVHSDVGNKMIGVKVNGRFVSMDYKLQNADLVQVVTSVSAPGPTLEWLAWTKTRTARQKVRRFLRSRSRETCAKQGYLRLVDVARTRNLSPPSPQALQRELGRLSQVMQRLGQPEVTSVEDLLVEVDNVYHEKTTSGDFEGVILTALNNPVLSVDALTDLAARVYGQAAATKQQLKAVVAPCCLPIPGDAINAFLTKERGKEKIELHRAACALFLDALRERPDRCVGVRWNEARPSAESATLSDDDSDQTDNSDSNSGADESSSDALGLGLPSNLFRVRIIIKARDCDGLLSYLAGVITSMGKSIMRSASSTDARRIATLSFEVLIEDTVQLRRVVSRLVECEEVMEVQRLGVNRRSMMGPETMDSEQQVISSSWVVRCSDLELVGDTLD</sequence>
<dbReference type="InterPro" id="IPR003607">
    <property type="entry name" value="HD/PDEase_dom"/>
</dbReference>
<dbReference type="OMA" id="SDVGNKM"/>
<dbReference type="PROSITE" id="PS51880">
    <property type="entry name" value="TGS"/>
    <property type="match status" value="1"/>
</dbReference>
<dbReference type="EMBL" id="VRMN01000004">
    <property type="protein sequence ID" value="KAA8494523.1"/>
    <property type="molecule type" value="Genomic_DNA"/>
</dbReference>
<dbReference type="AlphaFoldDB" id="A0A5J4YUT7"/>
<comment type="caution">
    <text evidence="10">The sequence shown here is derived from an EMBL/GenBank/DDBJ whole genome shotgun (WGS) entry which is preliminary data.</text>
</comment>
<dbReference type="SUPFAM" id="SSF81271">
    <property type="entry name" value="TGS-like"/>
    <property type="match status" value="1"/>
</dbReference>
<dbReference type="Gene3D" id="1.10.3210.10">
    <property type="entry name" value="Hypothetical protein af1432"/>
    <property type="match status" value="1"/>
</dbReference>
<dbReference type="SUPFAM" id="SSF109604">
    <property type="entry name" value="HD-domain/PDEase-like"/>
    <property type="match status" value="1"/>
</dbReference>
<keyword evidence="10" id="KW-0808">Transferase</keyword>
<dbReference type="InterPro" id="IPR006674">
    <property type="entry name" value="HD_domain"/>
</dbReference>
<evidence type="ECO:0000313" key="10">
    <source>
        <dbReference type="EMBL" id="KAA8494523.1"/>
    </source>
</evidence>
<dbReference type="Gene3D" id="3.10.20.30">
    <property type="match status" value="1"/>
</dbReference>
<gene>
    <name evidence="10" type="ORF">FVE85_2764</name>
</gene>
<comment type="similarity">
    <text evidence="1">Belongs to the RelA/SpoT family.</text>
</comment>
<dbReference type="GO" id="GO:0016301">
    <property type="term" value="F:kinase activity"/>
    <property type="evidence" value="ECO:0007669"/>
    <property type="project" value="UniProtKB-KW"/>
</dbReference>
<dbReference type="InterPro" id="IPR004811">
    <property type="entry name" value="RelA/Spo_fam"/>
</dbReference>
<organism evidence="10 11">
    <name type="scientific">Porphyridium purpureum</name>
    <name type="common">Red alga</name>
    <name type="synonym">Porphyridium cruentum</name>
    <dbReference type="NCBI Taxonomy" id="35688"/>
    <lineage>
        <taxon>Eukaryota</taxon>
        <taxon>Rhodophyta</taxon>
        <taxon>Bangiophyceae</taxon>
        <taxon>Porphyridiales</taxon>
        <taxon>Porphyridiaceae</taxon>
        <taxon>Porphyridium</taxon>
    </lineage>
</organism>
<dbReference type="Pfam" id="PF13291">
    <property type="entry name" value="ACT_4"/>
    <property type="match status" value="1"/>
</dbReference>
<dbReference type="InterPro" id="IPR007685">
    <property type="entry name" value="RelA_SpoT"/>
</dbReference>
<dbReference type="SMART" id="SM00471">
    <property type="entry name" value="HDc"/>
    <property type="match status" value="1"/>
</dbReference>
<dbReference type="InterPro" id="IPR012675">
    <property type="entry name" value="Beta-grasp_dom_sf"/>
</dbReference>
<evidence type="ECO:0000256" key="4">
    <source>
        <dbReference type="ARBA" id="ARBA00075768"/>
    </source>
</evidence>
<protein>
    <recommendedName>
        <fullName evidence="3">Putative GTP diphosphokinase RSH1, chloroplastic</fullName>
        <ecNumber evidence="2">2.7.6.5</ecNumber>
    </recommendedName>
    <alternativeName>
        <fullName evidence="4">RelA/SpoT homolog 1</fullName>
    </alternativeName>
    <alternativeName>
        <fullName evidence="5">ppGpp synthetase RSH1</fullName>
    </alternativeName>
</protein>
<dbReference type="GO" id="GO:0008728">
    <property type="term" value="F:GTP diphosphokinase activity"/>
    <property type="evidence" value="ECO:0007669"/>
    <property type="project" value="UniProtKB-EC"/>
</dbReference>
<dbReference type="InterPro" id="IPR012676">
    <property type="entry name" value="TGS-like"/>
</dbReference>
<feature type="compositionally biased region" description="Low complexity" evidence="6">
    <location>
        <begin position="897"/>
        <end position="910"/>
    </location>
</feature>
<dbReference type="Pfam" id="PF02824">
    <property type="entry name" value="TGS"/>
    <property type="match status" value="1"/>
</dbReference>
<dbReference type="CDD" id="cd01668">
    <property type="entry name" value="TGS_RSH"/>
    <property type="match status" value="1"/>
</dbReference>
<dbReference type="InterPro" id="IPR004095">
    <property type="entry name" value="TGS"/>
</dbReference>
<feature type="domain" description="HD" evidence="8">
    <location>
        <begin position="203"/>
        <end position="341"/>
    </location>
</feature>
<dbReference type="EC" id="2.7.6.5" evidence="2"/>
<feature type="region of interest" description="Disordered" evidence="6">
    <location>
        <begin position="271"/>
        <end position="301"/>
    </location>
</feature>
<keyword evidence="10" id="KW-0418">Kinase</keyword>
<dbReference type="CDD" id="cd05399">
    <property type="entry name" value="NT_Rel-Spo_like"/>
    <property type="match status" value="1"/>
</dbReference>
<dbReference type="Gene3D" id="3.30.460.10">
    <property type="entry name" value="Beta Polymerase, domain 2"/>
    <property type="match status" value="1"/>
</dbReference>
<dbReference type="OrthoDB" id="430679at2759"/>
<dbReference type="Gene3D" id="3.30.70.260">
    <property type="match status" value="1"/>
</dbReference>
<feature type="region of interest" description="Disordered" evidence="6">
    <location>
        <begin position="26"/>
        <end position="65"/>
    </location>
</feature>
<dbReference type="PROSITE" id="PS51831">
    <property type="entry name" value="HD"/>
    <property type="match status" value="1"/>
</dbReference>
<reference evidence="11" key="1">
    <citation type="journal article" date="2019" name="Nat. Commun.">
        <title>Expansion of phycobilisome linker gene families in mesophilic red algae.</title>
        <authorList>
            <person name="Lee J."/>
            <person name="Kim D."/>
            <person name="Bhattacharya D."/>
            <person name="Yoon H.S."/>
        </authorList>
    </citation>
    <scope>NUCLEOTIDE SEQUENCE [LARGE SCALE GENOMIC DNA]</scope>
    <source>
        <strain evidence="11">CCMP 1328</strain>
    </source>
</reference>
<feature type="compositionally biased region" description="Polar residues" evidence="6">
    <location>
        <begin position="41"/>
        <end position="65"/>
    </location>
</feature>
<evidence type="ECO:0000256" key="6">
    <source>
        <dbReference type="SAM" id="MobiDB-lite"/>
    </source>
</evidence>